<proteinExistence type="predicted"/>
<dbReference type="Proteomes" id="UP000712157">
    <property type="component" value="Unassembled WGS sequence"/>
</dbReference>
<dbReference type="EMBL" id="JAHQCW010000029">
    <property type="protein sequence ID" value="MBU9738090.1"/>
    <property type="molecule type" value="Genomic_DNA"/>
</dbReference>
<comment type="caution">
    <text evidence="2">The sequence shown here is derived from an EMBL/GenBank/DDBJ whole genome shotgun (WGS) entry which is preliminary data.</text>
</comment>
<sequence>MNKVMISIAAAGALIAAGIALLVHRKHKTDY</sequence>
<name>A0A949NIJ0_9FIRM</name>
<feature type="transmembrane region" description="Helical" evidence="1">
    <location>
        <begin position="6"/>
        <end position="23"/>
    </location>
</feature>
<keyword evidence="1" id="KW-0812">Transmembrane</keyword>
<accession>A0A949NIJ0</accession>
<evidence type="ECO:0000313" key="3">
    <source>
        <dbReference type="Proteomes" id="UP000712157"/>
    </source>
</evidence>
<keyword evidence="3" id="KW-1185">Reference proteome</keyword>
<dbReference type="NCBIfam" id="TIGR01167">
    <property type="entry name" value="LPXTG_anchor"/>
    <property type="match status" value="1"/>
</dbReference>
<keyword evidence="1" id="KW-1133">Transmembrane helix</keyword>
<organism evidence="2 3">
    <name type="scientific">Diplocloster agilis</name>
    <dbReference type="NCBI Taxonomy" id="2850323"/>
    <lineage>
        <taxon>Bacteria</taxon>
        <taxon>Bacillati</taxon>
        <taxon>Bacillota</taxon>
        <taxon>Clostridia</taxon>
        <taxon>Lachnospirales</taxon>
        <taxon>Lachnospiraceae</taxon>
        <taxon>Diplocloster</taxon>
    </lineage>
</organism>
<dbReference type="AlphaFoldDB" id="A0A949NIJ0"/>
<reference evidence="2" key="1">
    <citation type="submission" date="2021-06" db="EMBL/GenBank/DDBJ databases">
        <title>Description of novel taxa of the family Lachnospiraceae.</title>
        <authorList>
            <person name="Chaplin A.V."/>
            <person name="Sokolova S.R."/>
            <person name="Pikina A.P."/>
            <person name="Korzhanova M."/>
            <person name="Belova V."/>
            <person name="Korostin D."/>
            <person name="Efimov B.A."/>
        </authorList>
    </citation>
    <scope>NUCLEOTIDE SEQUENCE</scope>
    <source>
        <strain evidence="2">ASD5720</strain>
    </source>
</reference>
<dbReference type="RefSeq" id="WP_158345271.1">
    <property type="nucleotide sequence ID" value="NZ_JAHQCW010000029.1"/>
</dbReference>
<protein>
    <submittedName>
        <fullName evidence="2">LPXTG cell wall anchor domain-containing protein</fullName>
    </submittedName>
</protein>
<gene>
    <name evidence="2" type="ORF">KTH89_16220</name>
</gene>
<keyword evidence="1" id="KW-0472">Membrane</keyword>
<evidence type="ECO:0000256" key="1">
    <source>
        <dbReference type="SAM" id="Phobius"/>
    </source>
</evidence>
<evidence type="ECO:0000313" key="2">
    <source>
        <dbReference type="EMBL" id="MBU9738090.1"/>
    </source>
</evidence>